<keyword evidence="3" id="KW-0156">Chromatin regulator</keyword>
<feature type="compositionally biased region" description="Low complexity" evidence="8">
    <location>
        <begin position="166"/>
        <end position="193"/>
    </location>
</feature>
<dbReference type="Proteomes" id="UP000809789">
    <property type="component" value="Unassembled WGS sequence"/>
</dbReference>
<evidence type="ECO:0000256" key="4">
    <source>
        <dbReference type="ARBA" id="ARBA00023015"/>
    </source>
</evidence>
<feature type="compositionally biased region" description="Basic residues" evidence="8">
    <location>
        <begin position="568"/>
        <end position="592"/>
    </location>
</feature>
<evidence type="ECO:0000313" key="11">
    <source>
        <dbReference type="Proteomes" id="UP000809789"/>
    </source>
</evidence>
<dbReference type="GO" id="GO:0005634">
    <property type="term" value="C:nucleus"/>
    <property type="evidence" value="ECO:0007669"/>
    <property type="project" value="UniProtKB-SubCell"/>
</dbReference>
<gene>
    <name evidence="10" type="ORF">KVT40_004665</name>
</gene>
<feature type="compositionally biased region" description="Low complexity" evidence="8">
    <location>
        <begin position="386"/>
        <end position="397"/>
    </location>
</feature>
<keyword evidence="6" id="KW-0539">Nucleus</keyword>
<comment type="function">
    <text evidence="7">Component of the NuA4 histone acetyltransferase complex which is involved in transcriptional activation of selected genes principally by acetylation of nucleosomal histone H4 and H2A. The NuA4 complex is also involved in DNA repair.</text>
</comment>
<feature type="region of interest" description="Disordered" evidence="8">
    <location>
        <begin position="342"/>
        <end position="592"/>
    </location>
</feature>
<feature type="compositionally biased region" description="Acidic residues" evidence="8">
    <location>
        <begin position="528"/>
        <end position="564"/>
    </location>
</feature>
<evidence type="ECO:0000256" key="6">
    <source>
        <dbReference type="ARBA" id="ARBA00023242"/>
    </source>
</evidence>
<evidence type="ECO:0000256" key="1">
    <source>
        <dbReference type="ARBA" id="ARBA00004123"/>
    </source>
</evidence>
<feature type="compositionally biased region" description="Low complexity" evidence="8">
    <location>
        <begin position="369"/>
        <end position="378"/>
    </location>
</feature>
<dbReference type="OrthoDB" id="5595141at2759"/>
<dbReference type="EMBL" id="JAESVG020000005">
    <property type="protein sequence ID" value="KAG8627182.1"/>
    <property type="molecule type" value="Genomic_DNA"/>
</dbReference>
<keyword evidence="5" id="KW-0804">Transcription</keyword>
<keyword evidence="9" id="KW-0472">Membrane</keyword>
<dbReference type="Pfam" id="PF07904">
    <property type="entry name" value="Eaf7"/>
    <property type="match status" value="1"/>
</dbReference>
<dbReference type="GO" id="GO:0006357">
    <property type="term" value="P:regulation of transcription by RNA polymerase II"/>
    <property type="evidence" value="ECO:0007669"/>
    <property type="project" value="TreeGrafter"/>
</dbReference>
<accession>A0A8K0PG44</accession>
<keyword evidence="11" id="KW-1185">Reference proteome</keyword>
<dbReference type="GO" id="GO:0006325">
    <property type="term" value="P:chromatin organization"/>
    <property type="evidence" value="ECO:0007669"/>
    <property type="project" value="UniProtKB-KW"/>
</dbReference>
<reference evidence="10" key="1">
    <citation type="submission" date="2021-07" db="EMBL/GenBank/DDBJ databases">
        <title>Elsinoe batatas strain:CRI-CJ2 Genome sequencing and assembly.</title>
        <authorList>
            <person name="Huang L."/>
        </authorList>
    </citation>
    <scope>NUCLEOTIDE SEQUENCE</scope>
    <source>
        <strain evidence="10">CRI-CJ2</strain>
    </source>
</reference>
<evidence type="ECO:0000256" key="3">
    <source>
        <dbReference type="ARBA" id="ARBA00022853"/>
    </source>
</evidence>
<protein>
    <submittedName>
        <fullName evidence="10">Uncharacterized protein</fullName>
    </submittedName>
</protein>
<dbReference type="PANTHER" id="PTHR13581">
    <property type="entry name" value="MRG-BINDING PROTEIN"/>
    <property type="match status" value="1"/>
</dbReference>
<evidence type="ECO:0000256" key="8">
    <source>
        <dbReference type="SAM" id="MobiDB-lite"/>
    </source>
</evidence>
<dbReference type="InterPro" id="IPR012423">
    <property type="entry name" value="Eaf7/MRGBP"/>
</dbReference>
<evidence type="ECO:0000256" key="9">
    <source>
        <dbReference type="SAM" id="Phobius"/>
    </source>
</evidence>
<organism evidence="10 11">
    <name type="scientific">Elsinoe batatas</name>
    <dbReference type="NCBI Taxonomy" id="2601811"/>
    <lineage>
        <taxon>Eukaryota</taxon>
        <taxon>Fungi</taxon>
        <taxon>Dikarya</taxon>
        <taxon>Ascomycota</taxon>
        <taxon>Pezizomycotina</taxon>
        <taxon>Dothideomycetes</taxon>
        <taxon>Dothideomycetidae</taxon>
        <taxon>Myriangiales</taxon>
        <taxon>Elsinoaceae</taxon>
        <taxon>Elsinoe</taxon>
    </lineage>
</organism>
<keyword evidence="4" id="KW-0805">Transcription regulation</keyword>
<dbReference type="PANTHER" id="PTHR13581:SF5">
    <property type="entry name" value="MRG_MORF4L-BINDING PROTEIN"/>
    <property type="match status" value="1"/>
</dbReference>
<keyword evidence="9" id="KW-1133">Transmembrane helix</keyword>
<evidence type="ECO:0000256" key="7">
    <source>
        <dbReference type="ARBA" id="ARBA00025178"/>
    </source>
</evidence>
<feature type="region of interest" description="Disordered" evidence="8">
    <location>
        <begin position="141"/>
        <end position="193"/>
    </location>
</feature>
<dbReference type="GO" id="GO:0035267">
    <property type="term" value="C:NuA4 histone acetyltransferase complex"/>
    <property type="evidence" value="ECO:0007669"/>
    <property type="project" value="TreeGrafter"/>
</dbReference>
<proteinExistence type="inferred from homology"/>
<comment type="caution">
    <text evidence="10">The sequence shown here is derived from an EMBL/GenBank/DDBJ whole genome shotgun (WGS) entry which is preliminary data.</text>
</comment>
<feature type="transmembrane region" description="Helical" evidence="9">
    <location>
        <begin position="7"/>
        <end position="27"/>
    </location>
</feature>
<comment type="subcellular location">
    <subcellularLocation>
        <location evidence="1">Nucleus</location>
    </subcellularLocation>
</comment>
<comment type="similarity">
    <text evidence="2">Belongs to the EAF7 family.</text>
</comment>
<feature type="compositionally biased region" description="Pro residues" evidence="8">
    <location>
        <begin position="409"/>
        <end position="422"/>
    </location>
</feature>
<dbReference type="AlphaFoldDB" id="A0A8K0PG44"/>
<name>A0A8K0PG44_9PEZI</name>
<evidence type="ECO:0000256" key="2">
    <source>
        <dbReference type="ARBA" id="ARBA00007117"/>
    </source>
</evidence>
<keyword evidence="9" id="KW-0812">Transmembrane</keyword>
<sequence>MRRLQTLIVVFSILIGIYALIWAVQIYRHGTCAFFRATCGTFADWMLPGLYNGDTAHRTSYWVPGEGWKFEYNFTSEELAEMEPKAGQGVGWYGRAVTCIPRCKSWLRSHVPHLPLSLWSSSSQVDRQTWQYTIVNNTKQVSSPRRKRITQARGLAAMPPRKRRTAATTSSPPPSHTSTAPSPDASASNSADALSTISADPAVDLLSDPWTDAEETALYRALIRHKPTGLHKHFRMLDIYLGLVSQGYVRENPAGLGLGLEEKGRGKGTKVLLETQDGEGDIAMADAGAGDGEDDIQESIGFSESYDGRHTSIRGIWRKLHSLYDLEALDERELEGDYERAFGTTSSAASSSSEDETTTTRRTKRSRKASSPSKSPAPIGKEFHLPTSPSPSRDSPSFTHLMWAKRFPSPSPSLPGSGPPSPSTTNPKRSRTARPKLERRDSSPAQMPELLPSRHEPPIKFQPSFTVPSDGEGDEGGTPVRTTEKEKTTKRGRGRPSKSSLPAAGAQGKGRESNITRRSSRVATNTNESEEEEEGEEEGSGEEEGGEEDDEEEESSSEEEEEQDSPQKKTRGGGRGRGRGRGGGRRGGRGKK</sequence>
<evidence type="ECO:0000313" key="10">
    <source>
        <dbReference type="EMBL" id="KAG8627182.1"/>
    </source>
</evidence>
<evidence type="ECO:0000256" key="5">
    <source>
        <dbReference type="ARBA" id="ARBA00023163"/>
    </source>
</evidence>